<dbReference type="HOGENOM" id="CLU_032465_0_0_10"/>
<evidence type="ECO:0000259" key="1">
    <source>
        <dbReference type="PROSITE" id="PS51387"/>
    </source>
</evidence>
<dbReference type="SUPFAM" id="SSF56176">
    <property type="entry name" value="FAD-binding/transporter-associated domain-like"/>
    <property type="match status" value="1"/>
</dbReference>
<dbReference type="eggNOG" id="COG0277">
    <property type="taxonomic scope" value="Bacteria"/>
</dbReference>
<dbReference type="EnsemblBacteria" id="AAM71418">
    <property type="protein sequence ID" value="AAM71418"/>
    <property type="gene ID" value="CT0170"/>
</dbReference>
<sequence>MNTSGWGKYPEIEAQVLTPSSEKALQDLIGTGSYDGVTPRGLGRSYGDSSLGKLMVKTLRLNHMLSFELQSGLLHCQSGVSLAEILEVFVPRGWFLPVTPGTKLVTVGGAIASDIHGKNHHIDGCFCDHVDFLDLLTGSGEIIRCSPHEQAQLFHATCGGMGLTGIILSAAIRLTPIKSAYIDQVTFKSANLGESFELFEKQAEQPYSVAWIDCISSGDKLGRSLLMTGKHAQHGALAAHHNPGLSVPLDLPSFILNPYSIKAFNTLYYHKARQRETHATVHYDPFFYPLDGIGHWNRMYGKNGFTQYQFVIPKEAGLQAMDLILRTIVNSKKGSFLAVLKAFGKENRNLLSFPMEGYTLALDFKIEPDLFPLLDRLDAMVLDHGGRLYLTKDARMNAETFRKCYPKWEQFQNIRQQYGARHTFLSMQSQRLGLD</sequence>
<dbReference type="PROSITE" id="PS51387">
    <property type="entry name" value="FAD_PCMH"/>
    <property type="match status" value="1"/>
</dbReference>
<dbReference type="InterPro" id="IPR016166">
    <property type="entry name" value="FAD-bd_PCMH"/>
</dbReference>
<reference evidence="2 3" key="1">
    <citation type="journal article" date="2002" name="Proc. Natl. Acad. Sci. U.S.A.">
        <title>The complete genome sequence of Chlorobium tepidum TLS, a photosynthetic, anaerobic, green-sulfur bacterium.</title>
        <authorList>
            <person name="Eisen J.A."/>
            <person name="Nelson K.E."/>
            <person name="Paulsen I.T."/>
            <person name="Heidelberg J.F."/>
            <person name="Wu M."/>
            <person name="Dodson R.J."/>
            <person name="Deboy R."/>
            <person name="Gwinn M.L."/>
            <person name="Nelson W.C."/>
            <person name="Haft D.H."/>
            <person name="Hickey E.K."/>
            <person name="Peterson J.D."/>
            <person name="Durkin A.S."/>
            <person name="Kolonay J.L."/>
            <person name="Yang F."/>
            <person name="Holt I."/>
            <person name="Umayam L.A."/>
            <person name="Mason T."/>
            <person name="Brenner M."/>
            <person name="Shea T.P."/>
            <person name="Parksey D."/>
            <person name="Nierman W.C."/>
            <person name="Feldblyum T.V."/>
            <person name="Hansen C.L."/>
            <person name="Craven M.B."/>
            <person name="Radune D."/>
            <person name="Vamathevan J."/>
            <person name="Khouri H."/>
            <person name="White O."/>
            <person name="Gruber T.M."/>
            <person name="Ketchum K.A."/>
            <person name="Venter J.C."/>
            <person name="Tettelin H."/>
            <person name="Bryant D.A."/>
            <person name="Fraser C.M."/>
        </authorList>
    </citation>
    <scope>NUCLEOTIDE SEQUENCE [LARGE SCALE GENOMIC DNA]</scope>
    <source>
        <strain evidence="3">ATCC 49652 / DSM 12025 / NBRC 103806 / TLS</strain>
    </source>
</reference>
<protein>
    <recommendedName>
        <fullName evidence="1">FAD-binding PCMH-type domain-containing protein</fullName>
    </recommendedName>
</protein>
<name>Q8KG00_CHLTE</name>
<dbReference type="PATRIC" id="fig|194439.7.peg.166"/>
<evidence type="ECO:0000313" key="2">
    <source>
        <dbReference type="EMBL" id="AAM71418.1"/>
    </source>
</evidence>
<dbReference type="PANTHER" id="PTHR43762:SF1">
    <property type="entry name" value="D-ARABINONO-1,4-LACTONE OXIDASE"/>
    <property type="match status" value="1"/>
</dbReference>
<keyword evidence="3" id="KW-1185">Reference proteome</keyword>
<evidence type="ECO:0000313" key="3">
    <source>
        <dbReference type="Proteomes" id="UP000001007"/>
    </source>
</evidence>
<dbReference type="PANTHER" id="PTHR43762">
    <property type="entry name" value="L-GULONOLACTONE OXIDASE"/>
    <property type="match status" value="1"/>
</dbReference>
<dbReference type="InterPro" id="IPR010031">
    <property type="entry name" value="FAD_lactone_oxidase-like"/>
</dbReference>
<dbReference type="STRING" id="194439.CT0170"/>
<dbReference type="RefSeq" id="WP_010931864.1">
    <property type="nucleotide sequence ID" value="NC_002932.3"/>
</dbReference>
<gene>
    <name evidence="2" type="ordered locus">CT0170</name>
</gene>
<dbReference type="GO" id="GO:0016899">
    <property type="term" value="F:oxidoreductase activity, acting on the CH-OH group of donors, oxygen as acceptor"/>
    <property type="evidence" value="ECO:0007669"/>
    <property type="project" value="InterPro"/>
</dbReference>
<dbReference type="InterPro" id="IPR006094">
    <property type="entry name" value="Oxid_FAD_bind_N"/>
</dbReference>
<dbReference type="KEGG" id="cte:CT0170"/>
<dbReference type="EMBL" id="AE006470">
    <property type="protein sequence ID" value="AAM71418.1"/>
    <property type="molecule type" value="Genomic_DNA"/>
</dbReference>
<feature type="domain" description="FAD-binding PCMH-type" evidence="1">
    <location>
        <begin position="9"/>
        <end position="177"/>
    </location>
</feature>
<dbReference type="AlphaFoldDB" id="Q8KG00"/>
<accession>Q8KG00</accession>
<organism evidence="2 3">
    <name type="scientific">Chlorobaculum tepidum (strain ATCC 49652 / DSM 12025 / NBRC 103806 / TLS)</name>
    <name type="common">Chlorobium tepidum</name>
    <dbReference type="NCBI Taxonomy" id="194439"/>
    <lineage>
        <taxon>Bacteria</taxon>
        <taxon>Pseudomonadati</taxon>
        <taxon>Chlorobiota</taxon>
        <taxon>Chlorobiia</taxon>
        <taxon>Chlorobiales</taxon>
        <taxon>Chlorobiaceae</taxon>
        <taxon>Chlorobaculum</taxon>
    </lineage>
</organism>
<dbReference type="GO" id="GO:0071949">
    <property type="term" value="F:FAD binding"/>
    <property type="evidence" value="ECO:0007669"/>
    <property type="project" value="InterPro"/>
</dbReference>
<dbReference type="Gene3D" id="3.30.465.10">
    <property type="match status" value="1"/>
</dbReference>
<dbReference type="Proteomes" id="UP000001007">
    <property type="component" value="Chromosome"/>
</dbReference>
<dbReference type="InterPro" id="IPR016169">
    <property type="entry name" value="FAD-bd_PCMH_sub2"/>
</dbReference>
<dbReference type="OrthoDB" id="545125at2"/>
<proteinExistence type="predicted"/>
<dbReference type="Pfam" id="PF01565">
    <property type="entry name" value="FAD_binding_4"/>
    <property type="match status" value="1"/>
</dbReference>
<dbReference type="InterPro" id="IPR036318">
    <property type="entry name" value="FAD-bd_PCMH-like_sf"/>
</dbReference>